<comment type="subcellular location">
    <subcellularLocation>
        <location evidence="1">Membrane</location>
    </subcellularLocation>
</comment>
<dbReference type="PANTHER" id="PTHR30566">
    <property type="entry name" value="YNAI-RELATED MECHANOSENSITIVE ION CHANNEL"/>
    <property type="match status" value="1"/>
</dbReference>
<dbReference type="EMBL" id="JAUTWS010000018">
    <property type="protein sequence ID" value="MDO9710438.1"/>
    <property type="molecule type" value="Genomic_DNA"/>
</dbReference>
<feature type="transmembrane region" description="Helical" evidence="5">
    <location>
        <begin position="12"/>
        <end position="35"/>
    </location>
</feature>
<evidence type="ECO:0000256" key="3">
    <source>
        <dbReference type="ARBA" id="ARBA00022989"/>
    </source>
</evidence>
<gene>
    <name evidence="7" type="ORF">Q7A36_18940</name>
</gene>
<dbReference type="RefSeq" id="WP_305105301.1">
    <property type="nucleotide sequence ID" value="NZ_JAUTWS010000018.1"/>
</dbReference>
<evidence type="ECO:0000256" key="4">
    <source>
        <dbReference type="ARBA" id="ARBA00023136"/>
    </source>
</evidence>
<reference evidence="7 8" key="1">
    <citation type="submission" date="2023-08" db="EMBL/GenBank/DDBJ databases">
        <title>The draft genome sequence of Paracraurococcus sp. LOR1-02.</title>
        <authorList>
            <person name="Kingkaew E."/>
            <person name="Tanasupawat S."/>
        </authorList>
    </citation>
    <scope>NUCLEOTIDE SEQUENCE [LARGE SCALE GENOMIC DNA]</scope>
    <source>
        <strain evidence="7 8">LOR1-02</strain>
    </source>
</reference>
<keyword evidence="8" id="KW-1185">Reference proteome</keyword>
<dbReference type="SUPFAM" id="SSF50182">
    <property type="entry name" value="Sm-like ribonucleoproteins"/>
    <property type="match status" value="1"/>
</dbReference>
<dbReference type="Pfam" id="PF00924">
    <property type="entry name" value="MS_channel_2nd"/>
    <property type="match status" value="1"/>
</dbReference>
<dbReference type="PANTHER" id="PTHR30566:SF25">
    <property type="entry name" value="INNER MEMBRANE PROTEIN"/>
    <property type="match status" value="1"/>
</dbReference>
<feature type="transmembrane region" description="Helical" evidence="5">
    <location>
        <begin position="56"/>
        <end position="74"/>
    </location>
</feature>
<feature type="domain" description="Mechanosensitive ion channel MscS" evidence="6">
    <location>
        <begin position="183"/>
        <end position="248"/>
    </location>
</feature>
<dbReference type="InterPro" id="IPR006685">
    <property type="entry name" value="MscS_channel_2nd"/>
</dbReference>
<dbReference type="Proteomes" id="UP001243009">
    <property type="component" value="Unassembled WGS sequence"/>
</dbReference>
<keyword evidence="3 5" id="KW-1133">Transmembrane helix</keyword>
<sequence>MILPDPMPLWLSLLLAFLAAPAAALAALALFHLVLDRVLRGQYAPVARRVVQDGRGALRVAVALLAVLTALPELDLPRQFVTAVGGVARLALIAALGWALTRKVAAIFDAWLDRSRLTEEDWMARRRRTQLVVFRRLWVSAGLALTAGLVLTAIPAVRTVGLSLFASAGVAGIVAGLAARPAVSNLIAGIQLALTQPIRIGDAVLVEGDWGHVEEITATYVTIVTWDLRSLIVPLTYFIERPVRNWTRTGSQLLDTIFVYVDYTVPVETIRTEAQRILDATPLWDRRAFAVQVTDLKERSMEVRVLMSAADAGRMFDLRCLMREKLIAWLAARHPNALPQERVEMTGAQRAVA</sequence>
<evidence type="ECO:0000259" key="6">
    <source>
        <dbReference type="Pfam" id="PF00924"/>
    </source>
</evidence>
<evidence type="ECO:0000256" key="5">
    <source>
        <dbReference type="SAM" id="Phobius"/>
    </source>
</evidence>
<name>A0ABT9E2P9_9PROT</name>
<feature type="transmembrane region" description="Helical" evidence="5">
    <location>
        <begin position="160"/>
        <end position="179"/>
    </location>
</feature>
<organism evidence="7 8">
    <name type="scientific">Paracraurococcus lichenis</name>
    <dbReference type="NCBI Taxonomy" id="3064888"/>
    <lineage>
        <taxon>Bacteria</taxon>
        <taxon>Pseudomonadati</taxon>
        <taxon>Pseudomonadota</taxon>
        <taxon>Alphaproteobacteria</taxon>
        <taxon>Acetobacterales</taxon>
        <taxon>Roseomonadaceae</taxon>
        <taxon>Paracraurococcus</taxon>
    </lineage>
</organism>
<feature type="transmembrane region" description="Helical" evidence="5">
    <location>
        <begin position="133"/>
        <end position="154"/>
    </location>
</feature>
<accession>A0ABT9E2P9</accession>
<dbReference type="Gene3D" id="1.10.287.1260">
    <property type="match status" value="1"/>
</dbReference>
<proteinExistence type="predicted"/>
<dbReference type="Gene3D" id="2.30.30.60">
    <property type="match status" value="1"/>
</dbReference>
<keyword evidence="4 5" id="KW-0472">Membrane</keyword>
<comment type="caution">
    <text evidence="7">The sequence shown here is derived from an EMBL/GenBank/DDBJ whole genome shotgun (WGS) entry which is preliminary data.</text>
</comment>
<evidence type="ECO:0000313" key="8">
    <source>
        <dbReference type="Proteomes" id="UP001243009"/>
    </source>
</evidence>
<feature type="transmembrane region" description="Helical" evidence="5">
    <location>
        <begin position="80"/>
        <end position="100"/>
    </location>
</feature>
<dbReference type="InterPro" id="IPR010920">
    <property type="entry name" value="LSM_dom_sf"/>
</dbReference>
<evidence type="ECO:0000313" key="7">
    <source>
        <dbReference type="EMBL" id="MDO9710438.1"/>
    </source>
</evidence>
<protein>
    <submittedName>
        <fullName evidence="7">Mechanosensitive ion channel</fullName>
    </submittedName>
</protein>
<evidence type="ECO:0000256" key="1">
    <source>
        <dbReference type="ARBA" id="ARBA00004370"/>
    </source>
</evidence>
<keyword evidence="2 5" id="KW-0812">Transmembrane</keyword>
<evidence type="ECO:0000256" key="2">
    <source>
        <dbReference type="ARBA" id="ARBA00022692"/>
    </source>
</evidence>
<dbReference type="InterPro" id="IPR023408">
    <property type="entry name" value="MscS_beta-dom_sf"/>
</dbReference>